<evidence type="ECO:0000313" key="1">
    <source>
        <dbReference type="EMBL" id="TKW17053.1"/>
    </source>
</evidence>
<gene>
    <name evidence="1" type="ORF">SEVIR_5G340600v2</name>
</gene>
<reference evidence="1" key="1">
    <citation type="submission" date="2019-03" db="EMBL/GenBank/DDBJ databases">
        <title>WGS assembly of Setaria viridis.</title>
        <authorList>
            <person name="Huang P."/>
            <person name="Jenkins J."/>
            <person name="Grimwood J."/>
            <person name="Barry K."/>
            <person name="Healey A."/>
            <person name="Mamidi S."/>
            <person name="Sreedasyam A."/>
            <person name="Shu S."/>
            <person name="Feldman M."/>
            <person name="Wu J."/>
            <person name="Yu Y."/>
            <person name="Chen C."/>
            <person name="Johnson J."/>
            <person name="Rokhsar D."/>
            <person name="Baxter I."/>
            <person name="Schmutz J."/>
            <person name="Brutnell T."/>
            <person name="Kellogg E."/>
        </authorList>
    </citation>
    <scope>NUCLEOTIDE SEQUENCE [LARGE SCALE GENOMIC DNA]</scope>
</reference>
<name>A0A4U6URA2_SETVI</name>
<keyword evidence="2" id="KW-1185">Reference proteome</keyword>
<dbReference type="Gramene" id="TKW17053">
    <property type="protein sequence ID" value="TKW17053"/>
    <property type="gene ID" value="SEVIR_5G340600v2"/>
</dbReference>
<dbReference type="EMBL" id="CM016556">
    <property type="protein sequence ID" value="TKW17053.1"/>
    <property type="molecule type" value="Genomic_DNA"/>
</dbReference>
<evidence type="ECO:0000313" key="2">
    <source>
        <dbReference type="Proteomes" id="UP000298652"/>
    </source>
</evidence>
<sequence>MISSLCQQRWCALLSGICDNHFGGKHFCSRLSCQLNCGLYFWVFSPSEKFGFLTLFSLCVKLAKPNEKGVKNSNFSLLTLLRARGWRISFPLQKKCPFDGLSSQEANFSCGNYHVWGNIVKS</sequence>
<dbReference type="Proteomes" id="UP000298652">
    <property type="component" value="Chromosome 5"/>
</dbReference>
<organism evidence="1 2">
    <name type="scientific">Setaria viridis</name>
    <name type="common">Green bristlegrass</name>
    <name type="synonym">Setaria italica subsp. viridis</name>
    <dbReference type="NCBI Taxonomy" id="4556"/>
    <lineage>
        <taxon>Eukaryota</taxon>
        <taxon>Viridiplantae</taxon>
        <taxon>Streptophyta</taxon>
        <taxon>Embryophyta</taxon>
        <taxon>Tracheophyta</taxon>
        <taxon>Spermatophyta</taxon>
        <taxon>Magnoliopsida</taxon>
        <taxon>Liliopsida</taxon>
        <taxon>Poales</taxon>
        <taxon>Poaceae</taxon>
        <taxon>PACMAD clade</taxon>
        <taxon>Panicoideae</taxon>
        <taxon>Panicodae</taxon>
        <taxon>Paniceae</taxon>
        <taxon>Cenchrinae</taxon>
        <taxon>Setaria</taxon>
    </lineage>
</organism>
<protein>
    <submittedName>
        <fullName evidence="1">Uncharacterized protein</fullName>
    </submittedName>
</protein>
<dbReference type="AlphaFoldDB" id="A0A4U6URA2"/>
<accession>A0A4U6URA2</accession>
<proteinExistence type="predicted"/>